<reference evidence="6 7" key="1">
    <citation type="submission" date="2020-02" db="EMBL/GenBank/DDBJ databases">
        <title>Sequencing the genomes of 1000 actinobacteria strains.</title>
        <authorList>
            <person name="Klenk H.-P."/>
        </authorList>
    </citation>
    <scope>NUCLEOTIDE SEQUENCE [LARGE SCALE GENOMIC DNA]</scope>
    <source>
        <strain evidence="6 7">DSM 27960</strain>
    </source>
</reference>
<evidence type="ECO:0000259" key="4">
    <source>
        <dbReference type="Pfam" id="PF02678"/>
    </source>
</evidence>
<dbReference type="CDD" id="cd02909">
    <property type="entry name" value="cupin_pirin_N"/>
    <property type="match status" value="1"/>
</dbReference>
<sequence length="336" mass="36518">MSNIEANPVEVDTPCSGVHTNTTESQLAPVTVIPSRDVPLGGVRAMNVRRTLPHRERSTIGAWCFVDHYGPDDVSEGPGMVVPPHPHTGLQTVSWLFDGEIEHRDSVGSHQYVRPGELNLMTAGHGISHSEVSTRNTTYLHGVQLWTVLPNASRNVAPHFEHHVATHTRIDTTEVIVFMGELAGAFTKATTYSPLLGAELRIPANTSVRIPTAAEFEHGILVDSGTITLNQQPVDRYALGIVNPGQTHLELHTGDAPARLILLGGEPLDESIVMWWNFIGRSHDEIVAMRDEWQSEVVDAGPAADPQGRFGVVSGYDGAALPAPVTPIARLKPRKR</sequence>
<dbReference type="Gene3D" id="2.60.120.10">
    <property type="entry name" value="Jelly Rolls"/>
    <property type="match status" value="2"/>
</dbReference>
<dbReference type="InterPro" id="IPR003829">
    <property type="entry name" value="Pirin_N_dom"/>
</dbReference>
<dbReference type="InterPro" id="IPR012093">
    <property type="entry name" value="Pirin"/>
</dbReference>
<dbReference type="AlphaFoldDB" id="A0A7X5R241"/>
<protein>
    <recommendedName>
        <fullName evidence="8">Pirin family protein</fullName>
    </recommendedName>
</protein>
<dbReference type="Pfam" id="PF02678">
    <property type="entry name" value="Pirin"/>
    <property type="match status" value="1"/>
</dbReference>
<dbReference type="EMBL" id="JAAMOX010000002">
    <property type="protein sequence ID" value="NIH54269.1"/>
    <property type="molecule type" value="Genomic_DNA"/>
</dbReference>
<dbReference type="Proteomes" id="UP000541033">
    <property type="component" value="Unassembled WGS sequence"/>
</dbReference>
<dbReference type="InterPro" id="IPR011051">
    <property type="entry name" value="RmlC_Cupin_sf"/>
</dbReference>
<accession>A0A7X5R241</accession>
<dbReference type="PANTHER" id="PTHR13903">
    <property type="entry name" value="PIRIN-RELATED"/>
    <property type="match status" value="1"/>
</dbReference>
<evidence type="ECO:0008006" key="8">
    <source>
        <dbReference type="Google" id="ProtNLM"/>
    </source>
</evidence>
<dbReference type="RefSeq" id="WP_167150667.1">
    <property type="nucleotide sequence ID" value="NZ_JAAMOX010000002.1"/>
</dbReference>
<keyword evidence="7" id="KW-1185">Reference proteome</keyword>
<comment type="caution">
    <text evidence="6">The sequence shown here is derived from an EMBL/GenBank/DDBJ whole genome shotgun (WGS) entry which is preliminary data.</text>
</comment>
<feature type="domain" description="Pirin C-terminal" evidence="5">
    <location>
        <begin position="199"/>
        <end position="295"/>
    </location>
</feature>
<dbReference type="InterPro" id="IPR008778">
    <property type="entry name" value="Pirin_C_dom"/>
</dbReference>
<organism evidence="6 7">
    <name type="scientific">Lysinibacter cavernae</name>
    <dbReference type="NCBI Taxonomy" id="1640652"/>
    <lineage>
        <taxon>Bacteria</taxon>
        <taxon>Bacillati</taxon>
        <taxon>Actinomycetota</taxon>
        <taxon>Actinomycetes</taxon>
        <taxon>Micrococcales</taxon>
        <taxon>Microbacteriaceae</taxon>
        <taxon>Lysinibacter</taxon>
    </lineage>
</organism>
<feature type="domain" description="Pirin N-terminal" evidence="4">
    <location>
        <begin position="47"/>
        <end position="146"/>
    </location>
</feature>
<dbReference type="PANTHER" id="PTHR13903:SF8">
    <property type="entry name" value="PIRIN"/>
    <property type="match status" value="1"/>
</dbReference>
<dbReference type="CDD" id="cd02247">
    <property type="entry name" value="cupin_pirin_C"/>
    <property type="match status" value="1"/>
</dbReference>
<feature type="region of interest" description="Disordered" evidence="3">
    <location>
        <begin position="1"/>
        <end position="21"/>
    </location>
</feature>
<name>A0A7X5R241_9MICO</name>
<evidence type="ECO:0000256" key="3">
    <source>
        <dbReference type="SAM" id="MobiDB-lite"/>
    </source>
</evidence>
<dbReference type="SUPFAM" id="SSF51182">
    <property type="entry name" value="RmlC-like cupins"/>
    <property type="match status" value="1"/>
</dbReference>
<comment type="similarity">
    <text evidence="1 2">Belongs to the pirin family.</text>
</comment>
<dbReference type="Pfam" id="PF05726">
    <property type="entry name" value="Pirin_C"/>
    <property type="match status" value="1"/>
</dbReference>
<evidence type="ECO:0000256" key="1">
    <source>
        <dbReference type="ARBA" id="ARBA00008416"/>
    </source>
</evidence>
<proteinExistence type="inferred from homology"/>
<evidence type="ECO:0000313" key="7">
    <source>
        <dbReference type="Proteomes" id="UP000541033"/>
    </source>
</evidence>
<evidence type="ECO:0000256" key="2">
    <source>
        <dbReference type="RuleBase" id="RU003457"/>
    </source>
</evidence>
<dbReference type="InterPro" id="IPR014710">
    <property type="entry name" value="RmlC-like_jellyroll"/>
</dbReference>
<evidence type="ECO:0000259" key="5">
    <source>
        <dbReference type="Pfam" id="PF05726"/>
    </source>
</evidence>
<gene>
    <name evidence="6" type="ORF">FHX76_002165</name>
</gene>
<evidence type="ECO:0000313" key="6">
    <source>
        <dbReference type="EMBL" id="NIH54269.1"/>
    </source>
</evidence>